<dbReference type="PANTHER" id="PTHR10353">
    <property type="entry name" value="GLYCOSYL HYDROLASE"/>
    <property type="match status" value="1"/>
</dbReference>
<comment type="similarity">
    <text evidence="1 2">Belongs to the glycosyl hydrolase 1 family.</text>
</comment>
<dbReference type="SUPFAM" id="SSF51445">
    <property type="entry name" value="(Trans)glycosidases"/>
    <property type="match status" value="1"/>
</dbReference>
<organism evidence="3 4">
    <name type="scientific">Platanthera zijinensis</name>
    <dbReference type="NCBI Taxonomy" id="2320716"/>
    <lineage>
        <taxon>Eukaryota</taxon>
        <taxon>Viridiplantae</taxon>
        <taxon>Streptophyta</taxon>
        <taxon>Embryophyta</taxon>
        <taxon>Tracheophyta</taxon>
        <taxon>Spermatophyta</taxon>
        <taxon>Magnoliopsida</taxon>
        <taxon>Liliopsida</taxon>
        <taxon>Asparagales</taxon>
        <taxon>Orchidaceae</taxon>
        <taxon>Orchidoideae</taxon>
        <taxon>Orchideae</taxon>
        <taxon>Orchidinae</taxon>
        <taxon>Platanthera</taxon>
    </lineage>
</organism>
<dbReference type="PRINTS" id="PR00131">
    <property type="entry name" value="GLHYDRLASE1"/>
</dbReference>
<proteinExistence type="inferred from homology"/>
<dbReference type="EMBL" id="JBBWWQ010000015">
    <property type="protein sequence ID" value="KAK8928634.1"/>
    <property type="molecule type" value="Genomic_DNA"/>
</dbReference>
<evidence type="ECO:0000256" key="2">
    <source>
        <dbReference type="RuleBase" id="RU003690"/>
    </source>
</evidence>
<name>A0AAP0FZW4_9ASPA</name>
<dbReference type="Proteomes" id="UP001418222">
    <property type="component" value="Unassembled WGS sequence"/>
</dbReference>
<dbReference type="GO" id="GO:0005975">
    <property type="term" value="P:carbohydrate metabolic process"/>
    <property type="evidence" value="ECO:0007669"/>
    <property type="project" value="InterPro"/>
</dbReference>
<evidence type="ECO:0000256" key="1">
    <source>
        <dbReference type="ARBA" id="ARBA00010838"/>
    </source>
</evidence>
<dbReference type="PANTHER" id="PTHR10353:SF29">
    <property type="entry name" value="BETA-GLUCOSIDASE 11"/>
    <property type="match status" value="1"/>
</dbReference>
<dbReference type="AlphaFoldDB" id="A0AAP0FZW4"/>
<sequence length="238" mass="26658">MKKIAGPRLPLFTKSQSEALMSSFDFLGMNYYTSVYVSDNSNRSREGISSFQADMAADMRGFFSLLLEFAQIVAFLTLKITSYSPSVEKNDSPAHHPFLPVRVPKDFSGLQKLMQHLKKYGNFPIYIHENGFAMGADSALNDSSRIEYLNGYIGSTLDAIRNGADVKGYFVWSFLDVFEFFGGYKKGFGLYHVDFDDKNRPRTPKLSALWYSDFLKSNTSVAPNIKSPALAHLSSASL</sequence>
<evidence type="ECO:0000313" key="4">
    <source>
        <dbReference type="Proteomes" id="UP001418222"/>
    </source>
</evidence>
<evidence type="ECO:0000313" key="3">
    <source>
        <dbReference type="EMBL" id="KAK8928634.1"/>
    </source>
</evidence>
<dbReference type="InterPro" id="IPR001360">
    <property type="entry name" value="Glyco_hydro_1"/>
</dbReference>
<gene>
    <name evidence="3" type="primary">BGLU22</name>
    <name evidence="3" type="ORF">KSP39_PZI017354</name>
</gene>
<comment type="caution">
    <text evidence="3">The sequence shown here is derived from an EMBL/GenBank/DDBJ whole genome shotgun (WGS) entry which is preliminary data.</text>
</comment>
<dbReference type="Pfam" id="PF00232">
    <property type="entry name" value="Glyco_hydro_1"/>
    <property type="match status" value="1"/>
</dbReference>
<keyword evidence="4" id="KW-1185">Reference proteome</keyword>
<dbReference type="Gene3D" id="3.20.20.80">
    <property type="entry name" value="Glycosidases"/>
    <property type="match status" value="1"/>
</dbReference>
<reference evidence="3 4" key="1">
    <citation type="journal article" date="2022" name="Nat. Plants">
        <title>Genomes of leafy and leafless Platanthera orchids illuminate the evolution of mycoheterotrophy.</title>
        <authorList>
            <person name="Li M.H."/>
            <person name="Liu K.W."/>
            <person name="Li Z."/>
            <person name="Lu H.C."/>
            <person name="Ye Q.L."/>
            <person name="Zhang D."/>
            <person name="Wang J.Y."/>
            <person name="Li Y.F."/>
            <person name="Zhong Z.M."/>
            <person name="Liu X."/>
            <person name="Yu X."/>
            <person name="Liu D.K."/>
            <person name="Tu X.D."/>
            <person name="Liu B."/>
            <person name="Hao Y."/>
            <person name="Liao X.Y."/>
            <person name="Jiang Y.T."/>
            <person name="Sun W.H."/>
            <person name="Chen J."/>
            <person name="Chen Y.Q."/>
            <person name="Ai Y."/>
            <person name="Zhai J.W."/>
            <person name="Wu S.S."/>
            <person name="Zhou Z."/>
            <person name="Hsiao Y.Y."/>
            <person name="Wu W.L."/>
            <person name="Chen Y.Y."/>
            <person name="Lin Y.F."/>
            <person name="Hsu J.L."/>
            <person name="Li C.Y."/>
            <person name="Wang Z.W."/>
            <person name="Zhao X."/>
            <person name="Zhong W.Y."/>
            <person name="Ma X.K."/>
            <person name="Ma L."/>
            <person name="Huang J."/>
            <person name="Chen G.Z."/>
            <person name="Huang M.Z."/>
            <person name="Huang L."/>
            <person name="Peng D.H."/>
            <person name="Luo Y.B."/>
            <person name="Zou S.Q."/>
            <person name="Chen S.P."/>
            <person name="Lan S."/>
            <person name="Tsai W.C."/>
            <person name="Van de Peer Y."/>
            <person name="Liu Z.J."/>
        </authorList>
    </citation>
    <scope>NUCLEOTIDE SEQUENCE [LARGE SCALE GENOMIC DNA]</scope>
    <source>
        <strain evidence="3">Lor287</strain>
    </source>
</reference>
<accession>A0AAP0FZW4</accession>
<protein>
    <submittedName>
        <fullName evidence="3">Beta-glucosidase 22</fullName>
    </submittedName>
</protein>
<dbReference type="InterPro" id="IPR017853">
    <property type="entry name" value="GH"/>
</dbReference>
<dbReference type="GO" id="GO:0008422">
    <property type="term" value="F:beta-glucosidase activity"/>
    <property type="evidence" value="ECO:0007669"/>
    <property type="project" value="TreeGrafter"/>
</dbReference>